<evidence type="ECO:0000256" key="3">
    <source>
        <dbReference type="ARBA" id="ARBA00022670"/>
    </source>
</evidence>
<evidence type="ECO:0000256" key="1">
    <source>
        <dbReference type="ARBA" id="ARBA00000707"/>
    </source>
</evidence>
<evidence type="ECO:0000256" key="2">
    <source>
        <dbReference type="ARBA" id="ARBA00009326"/>
    </source>
</evidence>
<feature type="site" description="Important for enzyme activity" evidence="7">
    <location>
        <position position="188"/>
    </location>
</feature>
<name>A0ABP1FQT5_9CHLO</name>
<evidence type="ECO:0000256" key="7">
    <source>
        <dbReference type="PROSITE-ProRule" id="PRU01393"/>
    </source>
</evidence>
<dbReference type="InterPro" id="IPR036959">
    <property type="entry name" value="Peptidase_C12_UCH_sf"/>
</dbReference>
<dbReference type="PANTHER" id="PTHR10589:SF17">
    <property type="entry name" value="UBIQUITIN CARBOXYL-TERMINAL HYDROLASE"/>
    <property type="match status" value="1"/>
</dbReference>
<evidence type="ECO:0000256" key="6">
    <source>
        <dbReference type="ARBA" id="ARBA00022807"/>
    </source>
</evidence>
<dbReference type="InterPro" id="IPR001578">
    <property type="entry name" value="Peptidase_C12_UCH"/>
</dbReference>
<dbReference type="Proteomes" id="UP001497392">
    <property type="component" value="Unassembled WGS sequence"/>
</dbReference>
<reference evidence="10 11" key="1">
    <citation type="submission" date="2024-06" db="EMBL/GenBank/DDBJ databases">
        <authorList>
            <person name="Kraege A."/>
            <person name="Thomma B."/>
        </authorList>
    </citation>
    <scope>NUCLEOTIDE SEQUENCE [LARGE SCALE GENOMIC DNA]</scope>
</reference>
<dbReference type="PANTHER" id="PTHR10589">
    <property type="entry name" value="UBIQUITIN CARBOXYL-TERMINAL HYDROLASE"/>
    <property type="match status" value="1"/>
</dbReference>
<dbReference type="EMBL" id="CAXHTA020000006">
    <property type="protein sequence ID" value="CAL5222286.1"/>
    <property type="molecule type" value="Genomic_DNA"/>
</dbReference>
<evidence type="ECO:0000256" key="8">
    <source>
        <dbReference type="RuleBase" id="RU361215"/>
    </source>
</evidence>
<comment type="catalytic activity">
    <reaction evidence="1 7 8">
        <text>Thiol-dependent hydrolysis of ester, thioester, amide, peptide and isopeptide bonds formed by the C-terminal Gly of ubiquitin (a 76-residue protein attached to proteins as an intracellular targeting signal).</text>
        <dbReference type="EC" id="3.4.19.12"/>
    </reaction>
</comment>
<keyword evidence="5 7" id="KW-0378">Hydrolase</keyword>
<dbReference type="Pfam" id="PF01088">
    <property type="entry name" value="Peptidase_C12"/>
    <property type="match status" value="1"/>
</dbReference>
<evidence type="ECO:0000256" key="5">
    <source>
        <dbReference type="ARBA" id="ARBA00022801"/>
    </source>
</evidence>
<keyword evidence="3 7" id="KW-0645">Protease</keyword>
<comment type="caution">
    <text evidence="10">The sequence shown here is derived from an EMBL/GenBank/DDBJ whole genome shotgun (WGS) entry which is preliminary data.</text>
</comment>
<dbReference type="PRINTS" id="PR00707">
    <property type="entry name" value="UBCTHYDRLASE"/>
</dbReference>
<protein>
    <recommendedName>
        <fullName evidence="8">Ubiquitin carboxyl-terminal hydrolase</fullName>
        <ecNumber evidence="8">3.4.19.12</ecNumber>
    </recommendedName>
</protein>
<dbReference type="InterPro" id="IPR038765">
    <property type="entry name" value="Papain-like_cys_pep_sf"/>
</dbReference>
<accession>A0ABP1FQT5</accession>
<dbReference type="PROSITE" id="PS52048">
    <property type="entry name" value="UCH_DOMAIN"/>
    <property type="match status" value="1"/>
</dbReference>
<evidence type="ECO:0000313" key="10">
    <source>
        <dbReference type="EMBL" id="CAL5222286.1"/>
    </source>
</evidence>
<dbReference type="CDD" id="cd09616">
    <property type="entry name" value="Peptidase_C12_UCH_L1_L3"/>
    <property type="match status" value="1"/>
</dbReference>
<dbReference type="SUPFAM" id="SSF54001">
    <property type="entry name" value="Cysteine proteinases"/>
    <property type="match status" value="1"/>
</dbReference>
<evidence type="ECO:0000259" key="9">
    <source>
        <dbReference type="PROSITE" id="PS52048"/>
    </source>
</evidence>
<feature type="domain" description="UCH catalytic" evidence="9">
    <location>
        <begin position="4"/>
        <end position="232"/>
    </location>
</feature>
<proteinExistence type="inferred from homology"/>
<feature type="active site" description="Nucleophile" evidence="7">
    <location>
        <position position="95"/>
    </location>
</feature>
<feature type="active site" description="Proton donor" evidence="7">
    <location>
        <position position="173"/>
    </location>
</feature>
<evidence type="ECO:0000256" key="4">
    <source>
        <dbReference type="ARBA" id="ARBA00022786"/>
    </source>
</evidence>
<dbReference type="PROSITE" id="PS00140">
    <property type="entry name" value="UCH_1"/>
    <property type="match status" value="1"/>
</dbReference>
<keyword evidence="4 7" id="KW-0833">Ubl conjugation pathway</keyword>
<dbReference type="Gene3D" id="3.40.532.10">
    <property type="entry name" value="Peptidase C12, ubiquitin carboxyl-terminal hydrolase"/>
    <property type="match status" value="1"/>
</dbReference>
<organism evidence="10 11">
    <name type="scientific">Coccomyxa viridis</name>
    <dbReference type="NCBI Taxonomy" id="1274662"/>
    <lineage>
        <taxon>Eukaryota</taxon>
        <taxon>Viridiplantae</taxon>
        <taxon>Chlorophyta</taxon>
        <taxon>core chlorophytes</taxon>
        <taxon>Trebouxiophyceae</taxon>
        <taxon>Trebouxiophyceae incertae sedis</taxon>
        <taxon>Coccomyxaceae</taxon>
        <taxon>Coccomyxa</taxon>
    </lineage>
</organism>
<dbReference type="InterPro" id="IPR057254">
    <property type="entry name" value="UCH_AS"/>
</dbReference>
<evidence type="ECO:0000313" key="11">
    <source>
        <dbReference type="Proteomes" id="UP001497392"/>
    </source>
</evidence>
<dbReference type="EC" id="3.4.19.12" evidence="8"/>
<comment type="similarity">
    <text evidence="2 7 8">Belongs to the peptidase C12 family.</text>
</comment>
<keyword evidence="11" id="KW-1185">Reference proteome</keyword>
<keyword evidence="6 7" id="KW-0788">Thiol protease</keyword>
<feature type="site" description="Transition state stabilizer" evidence="7">
    <location>
        <position position="89"/>
    </location>
</feature>
<sequence length="237" mass="25634">MGKKWLPLESNPDVLNDFSTKLGLDTSQYSFHDVYGMDPELLAMLPQPVIALLLLFPITDQSEAASKAEADRLRDEGYTPPKAAYFMKQTIGNACGTMGVLHALANNLSTVSIDDGSFLQRFYEATADMDPAQRGAYLEHPPEGAPDIDEAHHAAAQAGETRPPGLDEVVALHFVALVQREGRLLELDGRKPFPIDHGSSSPATLLQDAVKVAQRFMESNGSIQFNLIALCAGLAAD</sequence>
<gene>
    <name evidence="10" type="primary">g4625</name>
    <name evidence="10" type="ORF">VP750_LOCUS3945</name>
</gene>